<dbReference type="RefSeq" id="WP_090663672.1">
    <property type="nucleotide sequence ID" value="NZ_FMZX01000007.1"/>
</dbReference>
<dbReference type="EMBL" id="FMZX01000007">
    <property type="protein sequence ID" value="SDD37091.1"/>
    <property type="molecule type" value="Genomic_DNA"/>
</dbReference>
<dbReference type="GO" id="GO:0046872">
    <property type="term" value="F:metal ion binding"/>
    <property type="evidence" value="ECO:0007669"/>
    <property type="project" value="UniProtKB-KW"/>
</dbReference>
<dbReference type="InterPro" id="IPR038404">
    <property type="entry name" value="TRAP_DctP_sf"/>
</dbReference>
<dbReference type="AlphaFoldDB" id="A0A1G6U720"/>
<feature type="binding site" evidence="2">
    <location>
        <position position="156"/>
    </location>
    <ligand>
        <name>substrate</name>
    </ligand>
</feature>
<feature type="binding site" evidence="3">
    <location>
        <position position="214"/>
    </location>
    <ligand>
        <name>substrate</name>
    </ligand>
</feature>
<name>A0A1G6U720_9PROT</name>
<feature type="binding site" evidence="3">
    <location>
        <position position="240"/>
    </location>
    <ligand>
        <name>substrate</name>
    </ligand>
</feature>
<dbReference type="GO" id="GO:0055085">
    <property type="term" value="P:transmembrane transport"/>
    <property type="evidence" value="ECO:0007669"/>
    <property type="project" value="InterPro"/>
</dbReference>
<dbReference type="NCBIfam" id="NF037995">
    <property type="entry name" value="TRAP_S1"/>
    <property type="match status" value="1"/>
</dbReference>
<dbReference type="InterPro" id="IPR026289">
    <property type="entry name" value="SBP_TakP-like"/>
</dbReference>
<feature type="chain" id="PRO_5011585673" evidence="4">
    <location>
        <begin position="18"/>
        <end position="363"/>
    </location>
</feature>
<dbReference type="Proteomes" id="UP000198925">
    <property type="component" value="Unassembled WGS sequence"/>
</dbReference>
<feature type="signal peptide" evidence="4">
    <location>
        <begin position="1"/>
        <end position="17"/>
    </location>
</feature>
<dbReference type="InterPro" id="IPR018389">
    <property type="entry name" value="DctP_fam"/>
</dbReference>
<dbReference type="Pfam" id="PF03480">
    <property type="entry name" value="DctP"/>
    <property type="match status" value="1"/>
</dbReference>
<keyword evidence="6" id="KW-1185">Reference proteome</keyword>
<dbReference type="Gene3D" id="3.40.190.170">
    <property type="entry name" value="Bacterial extracellular solute-binding protein, family 7"/>
    <property type="match status" value="1"/>
</dbReference>
<keyword evidence="3" id="KW-0479">Metal-binding</keyword>
<feature type="binding site" evidence="2">
    <location>
        <position position="177"/>
    </location>
    <ligand>
        <name>substrate</name>
    </ligand>
</feature>
<gene>
    <name evidence="5" type="ORF">SAMN04487779_100769</name>
</gene>
<keyword evidence="1 4" id="KW-0732">Signal</keyword>
<evidence type="ECO:0000256" key="3">
    <source>
        <dbReference type="PIRSR" id="PIRSR039026-2"/>
    </source>
</evidence>
<dbReference type="PANTHER" id="PTHR33376">
    <property type="match status" value="1"/>
</dbReference>
<feature type="binding site" evidence="3">
    <location>
        <position position="215"/>
    </location>
    <ligand>
        <name>Na(+)</name>
        <dbReference type="ChEBI" id="CHEBI:29101"/>
    </ligand>
</feature>
<sequence length="363" mass="39737">MQRRRALAGGIAGFAGAATLASPNLAGAQPRIRWRCPNSFPKTLDTLYGAAEIVARRVREMSDGAFEITVSGPGEIVPALQIMDAVGQGSVECGLTASLFYFGKDPSLAISTTLPWGMPSRAMFAWLNYAGGRDQLREVFRDQGVVAIPAACTGAQMGGWLKKEIRTVDDLKGLKFRIAGLGGSVMAKLGVIPQQIAPSDIYPALERGVIDAAEYIGPYDDEKLGFGQVAKFYYYPGFQEIGPSTDFIVNQRVWEGLPKAYQSMLETACAEAWHATTAKYDVVNPAALRRLVAGGTLLRPYPREVMAALYKAAQELYAELGAQNARFKRIHEHWDRFRLEQSQWFRVAEDSAANFVAVTTSQR</sequence>
<evidence type="ECO:0000256" key="4">
    <source>
        <dbReference type="SAM" id="SignalP"/>
    </source>
</evidence>
<evidence type="ECO:0000256" key="1">
    <source>
        <dbReference type="ARBA" id="ARBA00022729"/>
    </source>
</evidence>
<evidence type="ECO:0000313" key="5">
    <source>
        <dbReference type="EMBL" id="SDD37091.1"/>
    </source>
</evidence>
<organism evidence="5 6">
    <name type="scientific">Belnapia rosea</name>
    <dbReference type="NCBI Taxonomy" id="938405"/>
    <lineage>
        <taxon>Bacteria</taxon>
        <taxon>Pseudomonadati</taxon>
        <taxon>Pseudomonadota</taxon>
        <taxon>Alphaproteobacteria</taxon>
        <taxon>Acetobacterales</taxon>
        <taxon>Roseomonadaceae</taxon>
        <taxon>Belnapia</taxon>
    </lineage>
</organism>
<evidence type="ECO:0000313" key="6">
    <source>
        <dbReference type="Proteomes" id="UP000198925"/>
    </source>
</evidence>
<dbReference type="PANTHER" id="PTHR33376:SF5">
    <property type="entry name" value="EXTRACYTOPLASMIC SOLUTE RECEPTOR PROTEIN"/>
    <property type="match status" value="1"/>
</dbReference>
<accession>A0A1G6U720</accession>
<dbReference type="PIRSF" id="PIRSF039026">
    <property type="entry name" value="SiaP"/>
    <property type="match status" value="1"/>
</dbReference>
<dbReference type="Gene3D" id="3.40.190.10">
    <property type="entry name" value="Periplasmic binding protein-like II"/>
    <property type="match status" value="1"/>
</dbReference>
<dbReference type="STRING" id="938405.SAMN02927895_00123"/>
<protein>
    <submittedName>
        <fullName evidence="5">TRAP-type mannitol/chloroaromatic compound transport system, substrate-binding protein</fullName>
    </submittedName>
</protein>
<evidence type="ECO:0000256" key="2">
    <source>
        <dbReference type="PIRSR" id="PIRSR039026-1"/>
    </source>
</evidence>
<dbReference type="GO" id="GO:0031317">
    <property type="term" value="C:tripartite ATP-independent periplasmic transporter complex"/>
    <property type="evidence" value="ECO:0007669"/>
    <property type="project" value="InterPro"/>
</dbReference>
<reference evidence="5 6" key="1">
    <citation type="submission" date="2016-10" db="EMBL/GenBank/DDBJ databases">
        <authorList>
            <person name="de Groot N.N."/>
        </authorList>
    </citation>
    <scope>NUCLEOTIDE SEQUENCE [LARGE SCALE GENOMIC DNA]</scope>
    <source>
        <strain evidence="5 6">CPCC 100156</strain>
    </source>
</reference>
<proteinExistence type="predicted"/>